<sequence length="67" mass="8069">MSQLDISISFSHLIGLVICFYIFIHYVSVLLIRFWYNQKLRSLDYEDLSVELKKLDDTIFIKRILKL</sequence>
<proteinExistence type="predicted"/>
<gene>
    <name evidence="2" type="primary">atp8</name>
</gene>
<evidence type="ECO:0000256" key="1">
    <source>
        <dbReference type="SAM" id="Phobius"/>
    </source>
</evidence>
<geneLocation type="mitochondrion" evidence="2"/>
<evidence type="ECO:0000313" key="2">
    <source>
        <dbReference type="EMBL" id="CUS58602.1"/>
    </source>
</evidence>
<keyword evidence="1" id="KW-0472">Membrane</keyword>
<name>A0A0S4M0U5_PODCA</name>
<dbReference type="EMBL" id="LN901210">
    <property type="protein sequence ID" value="CUS58602.1"/>
    <property type="molecule type" value="Genomic_DNA"/>
</dbReference>
<accession>A0A0S4M0U5</accession>
<feature type="transmembrane region" description="Helical" evidence="1">
    <location>
        <begin position="12"/>
        <end position="36"/>
    </location>
</feature>
<keyword evidence="1" id="KW-0812">Transmembrane</keyword>
<reference evidence="2" key="1">
    <citation type="journal article" date="2015" name="PeerJ">
        <title>Phylogenetic analysis of higher-level relationships within Hydroidolina (Cnidaria: Hydrozoa) using mitochondrial genome data and insight into their mitochondrial transcription.</title>
        <authorList>
            <person name="Kayal E."/>
            <person name="Bentlage B."/>
            <person name="Cartwright P."/>
            <person name="Yanagihara A.A."/>
            <person name="Lindsay D.J."/>
            <person name="Hopcroft R.R."/>
            <person name="Collins A.G."/>
        </authorList>
    </citation>
    <scope>NUCLEOTIDE SEQUENCE</scope>
</reference>
<keyword evidence="2" id="KW-0496">Mitochondrion</keyword>
<protein>
    <submittedName>
        <fullName evidence="2">ATP synthase F0 subunit 8</fullName>
    </submittedName>
</protein>
<keyword evidence="1" id="KW-1133">Transmembrane helix</keyword>
<organism evidence="2">
    <name type="scientific">Podocoryna carnea</name>
    <name type="common">Hydrozoan</name>
    <dbReference type="NCBI Taxonomy" id="6096"/>
    <lineage>
        <taxon>Eukaryota</taxon>
        <taxon>Metazoa</taxon>
        <taxon>Cnidaria</taxon>
        <taxon>Hydrozoa</taxon>
        <taxon>Hydroidolina</taxon>
        <taxon>Anthoathecata</taxon>
        <taxon>Filifera</taxon>
        <taxon>Hydractiniidae</taxon>
        <taxon>Podocoryna</taxon>
    </lineage>
</organism>
<dbReference type="AlphaFoldDB" id="A0A0S4M0U5"/>